<accession>A0ABR6MXZ8</accession>
<sequence length="1464" mass="163965">MNKASRPSPPPQSGERRRRLYSVTLASLFLTLTQLPGAVVLAAPQVFARVGPGASGLPLQVTAFSDPSFGELSDAVNVATGNAYVDLGQVNRNNTNTTATPNTGAVVGGATSPNTSLSGSFNVNGVLRLIGFDTNNPNVPQEWALGVGDGGYQYYRRATDDEINNAPTWINERYAAIRGSAAFFISKPQTSLQVDETWIVQYRLGNGQYVAHYYDHSGNRTTFWHDGEYADYSQTPHEQYRGAAYASDPEGSNSPRTEFTYTSPGNGHLAKVRDSWGRTTTYEWDEGAGVVAAINILLQNENDNGSWRRRVEYAYEIVGNQRVVTYMVFRTYDARNQRIGRWFDLNYRTGTNGEVLLYQVIRPALADGSEAQQMGPYGRKTSTYDYDAQNRVTRVTVPGEPDMTFTYAAGGAAGGTLVTQKQGDDADPLHREIYLHFTPEGWLRRREVRDWNSATTETRFLVTDYWYNATGQVLALNLPSGMQYQYSYDRHGNRTRETTYLSQRRWQDGVDGDQLRTTWYEYDRDNRMTKEVAEGRSGQGRAYDQLSETTFNYGNNERQLTYRDFDAANIGGQRFTANREVEEARVIDGSLRRKFFTGVDVYGRIANTRLHLGNETDAYRTVQYGFWDGSTNLNNRVQVPDAGGNGDWADNRWVRSYGDLVASKTVTGRNITDQQVNYAYDEFGNTTLQQDINDYVGRWDGATAVQRTRETFEAFDGFGNKVWRRVLSQASGQDYNWWEENKTWTYYATGELRAASDGHPGLGVRTLTDYTYEQNPSSANFGRLLKVQVGEGTGTAVSTAHQTTDYGYDPYGRVKTTRVDGFTTTLDYDTLDRVVKTTNPDGSYRWVRYNEGGAIHREVTKNVGSGEMTTWHDVDSVGREYFTVYPDGSSVRTYYDAFDRPIKISDARLTMVSGDDRSSYLVYDTAGNLTKKLDPALVTATGQAYTDARRPYAEYGYDLLDRRTYEAHLLFGGTVSPTNMIWPTNAGGMATRTDYDALDHPIRVTDNEGYATILVYDNSGNLTTLSKQVWKGNETDRDTVHTGFDWVTIRTAYDAVGHSVQQLDARGNSQRTTYNVQGQPTSQVDERNIVTKVFGYTADGLRQSVWEPDNNSGTTAQNGSVNLANPSSTHSRTEYREYDSRMVPARVYAASMNIQAGPGSGALTRYEYNDQGKPTRITLPPDQSGATATIEQTYDNLGNVLTLKDANGFPTSFTYDWAGRLISKHEQARPGNQTDIDAGLQNGLRGEYRYDTAGNLTYKEERGLITEYRYNSLGKVIHESRPRVGAGTATNWKLRTYRLDGLKTAETSYDYSGNLTSRPDVVQFGDSSVSVNTGNLTISEYNGRGDLWGRGSFGPGRFNESSMWQYVDGLGNRYKRVFVGHTNIYAEQRTAGGEPLGHASVLTYWKFDPNSNLTEKWDTPSAGWGGWDPRDANDRQNVFTYTYSATNKEAGQSRTIQVKYRSQV</sequence>
<feature type="compositionally biased region" description="Polar residues" evidence="1">
    <location>
        <begin position="250"/>
        <end position="264"/>
    </location>
</feature>
<dbReference type="PANTHER" id="PTHR32305">
    <property type="match status" value="1"/>
</dbReference>
<organism evidence="2 3">
    <name type="scientific">Deinococcus metallilatus</name>
    <dbReference type="NCBI Taxonomy" id="1211322"/>
    <lineage>
        <taxon>Bacteria</taxon>
        <taxon>Thermotogati</taxon>
        <taxon>Deinococcota</taxon>
        <taxon>Deinococci</taxon>
        <taxon>Deinococcales</taxon>
        <taxon>Deinococcaceae</taxon>
        <taxon>Deinococcus</taxon>
    </lineage>
</organism>
<dbReference type="Pfam" id="PF05593">
    <property type="entry name" value="RHS_repeat"/>
    <property type="match status" value="2"/>
</dbReference>
<gene>
    <name evidence="2" type="ORF">HNQ10_002681</name>
</gene>
<dbReference type="Proteomes" id="UP000536909">
    <property type="component" value="Unassembled WGS sequence"/>
</dbReference>
<name>A0ABR6MXZ8_9DEIO</name>
<dbReference type="RefSeq" id="WP_184117657.1">
    <property type="nucleotide sequence ID" value="NZ_JACHFV010000008.1"/>
</dbReference>
<dbReference type="InterPro" id="IPR050708">
    <property type="entry name" value="T6SS_VgrG/RHS"/>
</dbReference>
<feature type="region of interest" description="Disordered" evidence="1">
    <location>
        <begin position="244"/>
        <end position="264"/>
    </location>
</feature>
<evidence type="ECO:0000256" key="1">
    <source>
        <dbReference type="SAM" id="MobiDB-lite"/>
    </source>
</evidence>
<dbReference type="InterPro" id="IPR006530">
    <property type="entry name" value="YD"/>
</dbReference>
<proteinExistence type="predicted"/>
<feature type="compositionally biased region" description="Polar residues" evidence="1">
    <location>
        <begin position="1109"/>
        <end position="1130"/>
    </location>
</feature>
<keyword evidence="3" id="KW-1185">Reference proteome</keyword>
<evidence type="ECO:0000313" key="2">
    <source>
        <dbReference type="EMBL" id="MBB5295842.1"/>
    </source>
</evidence>
<dbReference type="PANTHER" id="PTHR32305:SF15">
    <property type="entry name" value="PROTEIN RHSA-RELATED"/>
    <property type="match status" value="1"/>
</dbReference>
<dbReference type="EMBL" id="JACHFV010000008">
    <property type="protein sequence ID" value="MBB5295842.1"/>
    <property type="molecule type" value="Genomic_DNA"/>
</dbReference>
<feature type="non-terminal residue" evidence="2">
    <location>
        <position position="1464"/>
    </location>
</feature>
<comment type="caution">
    <text evidence="2">The sequence shown here is derived from an EMBL/GenBank/DDBJ whole genome shotgun (WGS) entry which is preliminary data.</text>
</comment>
<reference evidence="2 3" key="1">
    <citation type="submission" date="2020-08" db="EMBL/GenBank/DDBJ databases">
        <title>Genomic Encyclopedia of Type Strains, Phase IV (KMG-IV): sequencing the most valuable type-strain genomes for metagenomic binning, comparative biology and taxonomic classification.</title>
        <authorList>
            <person name="Goeker M."/>
        </authorList>
    </citation>
    <scope>NUCLEOTIDE SEQUENCE [LARGE SCALE GENOMIC DNA]</scope>
    <source>
        <strain evidence="2 3">DSM 105434</strain>
    </source>
</reference>
<feature type="region of interest" description="Disordered" evidence="1">
    <location>
        <begin position="1105"/>
        <end position="1134"/>
    </location>
</feature>
<evidence type="ECO:0000313" key="3">
    <source>
        <dbReference type="Proteomes" id="UP000536909"/>
    </source>
</evidence>
<dbReference type="NCBIfam" id="TIGR01643">
    <property type="entry name" value="YD_repeat_2x"/>
    <property type="match status" value="2"/>
</dbReference>
<dbReference type="InterPro" id="IPR031325">
    <property type="entry name" value="RHS_repeat"/>
</dbReference>
<dbReference type="Gene3D" id="2.180.10.10">
    <property type="entry name" value="RHS repeat-associated core"/>
    <property type="match status" value="3"/>
</dbReference>
<protein>
    <submittedName>
        <fullName evidence="2">YD repeat-containing protein</fullName>
    </submittedName>
</protein>